<dbReference type="InterPro" id="IPR019985">
    <property type="entry name" value="Ribosomal_uL23"/>
</dbReference>
<dbReference type="PANTHER" id="PTHR11620">
    <property type="entry name" value="60S RIBOSOMAL PROTEIN L23A"/>
    <property type="match status" value="1"/>
</dbReference>
<evidence type="ECO:0000259" key="10">
    <source>
        <dbReference type="Pfam" id="PF03939"/>
    </source>
</evidence>
<dbReference type="Pfam" id="PF00276">
    <property type="entry name" value="Ribosomal_L23"/>
    <property type="match status" value="1"/>
</dbReference>
<evidence type="ECO:0000256" key="3">
    <source>
        <dbReference type="ARBA" id="ARBA00022730"/>
    </source>
</evidence>
<dbReference type="EMBL" id="QZWG01000011">
    <property type="protein sequence ID" value="RZB79927.1"/>
    <property type="molecule type" value="Genomic_DNA"/>
</dbReference>
<dbReference type="AlphaFoldDB" id="A0A445I1I2"/>
<evidence type="ECO:0000256" key="7">
    <source>
        <dbReference type="ARBA" id="ARBA00035366"/>
    </source>
</evidence>
<comment type="function">
    <text evidence="8">Binds to a specific region on the 26S rRNA.</text>
</comment>
<organism evidence="11 12">
    <name type="scientific">Glycine soja</name>
    <name type="common">Wild soybean</name>
    <dbReference type="NCBI Taxonomy" id="3848"/>
    <lineage>
        <taxon>Eukaryota</taxon>
        <taxon>Viridiplantae</taxon>
        <taxon>Streptophyta</taxon>
        <taxon>Embryophyta</taxon>
        <taxon>Tracheophyta</taxon>
        <taxon>Spermatophyta</taxon>
        <taxon>Magnoliopsida</taxon>
        <taxon>eudicotyledons</taxon>
        <taxon>Gunneridae</taxon>
        <taxon>Pentapetalae</taxon>
        <taxon>rosids</taxon>
        <taxon>fabids</taxon>
        <taxon>Fabales</taxon>
        <taxon>Fabaceae</taxon>
        <taxon>Papilionoideae</taxon>
        <taxon>50 kb inversion clade</taxon>
        <taxon>NPAAA clade</taxon>
        <taxon>indigoferoid/millettioid clade</taxon>
        <taxon>Phaseoleae</taxon>
        <taxon>Glycine</taxon>
        <taxon>Glycine subgen. Soja</taxon>
    </lineage>
</organism>
<dbReference type="Proteomes" id="UP000289340">
    <property type="component" value="Chromosome 11"/>
</dbReference>
<dbReference type="PROSITE" id="PS00050">
    <property type="entry name" value="RIBOSOMAL_L23"/>
    <property type="match status" value="1"/>
</dbReference>
<evidence type="ECO:0000256" key="5">
    <source>
        <dbReference type="ARBA" id="ARBA00022980"/>
    </source>
</evidence>
<dbReference type="InterPro" id="IPR001014">
    <property type="entry name" value="Ribosomal_uL23_CS"/>
</dbReference>
<comment type="caution">
    <text evidence="11">The sequence shown here is derived from an EMBL/GenBank/DDBJ whole genome shotgun (WGS) entry which is preliminary data.</text>
</comment>
<dbReference type="EMBL" id="QZWG01000011">
    <property type="protein sequence ID" value="RZB79926.1"/>
    <property type="molecule type" value="Genomic_DNA"/>
</dbReference>
<proteinExistence type="inferred from homology"/>
<protein>
    <recommendedName>
        <fullName evidence="7">50S ribosomal protein L23, chloroplastic</fullName>
    </recommendedName>
</protein>
<dbReference type="Pfam" id="PF03939">
    <property type="entry name" value="Ribosomal_L23eN"/>
    <property type="match status" value="1"/>
</dbReference>
<dbReference type="GO" id="GO:0003729">
    <property type="term" value="F:mRNA binding"/>
    <property type="evidence" value="ECO:0007669"/>
    <property type="project" value="UniProtKB-ARBA"/>
</dbReference>
<dbReference type="FunFam" id="3.30.70.330:FF:000035">
    <property type="entry name" value="60S ribosomal protein L23a"/>
    <property type="match status" value="1"/>
</dbReference>
<dbReference type="GO" id="GO:1990904">
    <property type="term" value="C:ribonucleoprotein complex"/>
    <property type="evidence" value="ECO:0007669"/>
    <property type="project" value="UniProtKB-KW"/>
</dbReference>
<dbReference type="InterPro" id="IPR012677">
    <property type="entry name" value="Nucleotide-bd_a/b_plait_sf"/>
</dbReference>
<evidence type="ECO:0000313" key="12">
    <source>
        <dbReference type="Proteomes" id="UP000289340"/>
    </source>
</evidence>
<name>A0A445I1I2_GLYSO</name>
<comment type="similarity">
    <text evidence="2 9">Belongs to the universal ribosomal protein uL23 family.</text>
</comment>
<accession>A0A445I1I2</accession>
<dbReference type="NCBIfam" id="TIGR03636">
    <property type="entry name" value="uL23_arch"/>
    <property type="match status" value="1"/>
</dbReference>
<evidence type="ECO:0000256" key="4">
    <source>
        <dbReference type="ARBA" id="ARBA00022884"/>
    </source>
</evidence>
<dbReference type="GO" id="GO:0019843">
    <property type="term" value="F:rRNA binding"/>
    <property type="evidence" value="ECO:0007669"/>
    <property type="project" value="UniProtKB-KW"/>
</dbReference>
<evidence type="ECO:0000256" key="9">
    <source>
        <dbReference type="RuleBase" id="RU003934"/>
    </source>
</evidence>
<evidence type="ECO:0000256" key="8">
    <source>
        <dbReference type="ARBA" id="ARBA00059571"/>
    </source>
</evidence>
<evidence type="ECO:0000313" key="11">
    <source>
        <dbReference type="EMBL" id="RZB79927.1"/>
    </source>
</evidence>
<sequence>FHWWSREVFRDSVVPCSVFEVLLVAVLPILSECASSGILPDEPLLPKVPGRGFSGSLPEEVFFRKTFGYFRKNPSSGNFPENVLPELPEEPLTGLPEVSAVSLLSPFFPASSPLVFYPKVTILRNWEHSTGRVSSMAPKVDKKNDPKAQALKTAKAVKSGATFKKKAKKIRTSVTFHRPRTLKKDRNPKYPRISAPPRNKLDHYQILKYPLTTESAMKKIEDNNTLVFIVDLRADKKKIKDAVKKMYDIQAKKVNTLIRPDGTKKAYVRLTPDYDALDVANKIGII</sequence>
<keyword evidence="6 9" id="KW-0687">Ribonucleoprotein</keyword>
<gene>
    <name evidence="11" type="ORF">D0Y65_029925</name>
</gene>
<dbReference type="NCBIfam" id="NF011118">
    <property type="entry name" value="PRK14548.1"/>
    <property type="match status" value="1"/>
</dbReference>
<keyword evidence="12" id="KW-1185">Reference proteome</keyword>
<dbReference type="InterPro" id="IPR013025">
    <property type="entry name" value="Ribosomal_uL23-like"/>
</dbReference>
<dbReference type="InterPro" id="IPR012678">
    <property type="entry name" value="Ribosomal_uL23/eL15/eS24_sf"/>
</dbReference>
<dbReference type="GO" id="GO:0009644">
    <property type="term" value="P:response to high light intensity"/>
    <property type="evidence" value="ECO:0007669"/>
    <property type="project" value="UniProtKB-ARBA"/>
</dbReference>
<dbReference type="GO" id="GO:0006412">
    <property type="term" value="P:translation"/>
    <property type="evidence" value="ECO:0007669"/>
    <property type="project" value="InterPro"/>
</dbReference>
<evidence type="ECO:0000256" key="2">
    <source>
        <dbReference type="ARBA" id="ARBA00006700"/>
    </source>
</evidence>
<reference evidence="11 12" key="1">
    <citation type="submission" date="2018-09" db="EMBL/GenBank/DDBJ databases">
        <title>A high-quality reference genome of wild soybean provides a powerful tool to mine soybean genomes.</title>
        <authorList>
            <person name="Xie M."/>
            <person name="Chung C.Y.L."/>
            <person name="Li M.-W."/>
            <person name="Wong F.-L."/>
            <person name="Chan T.-F."/>
            <person name="Lam H.-M."/>
        </authorList>
    </citation>
    <scope>NUCLEOTIDE SEQUENCE [LARGE SCALE GENOMIC DNA]</scope>
    <source>
        <strain evidence="12">cv. W05</strain>
        <tissue evidence="11">Hypocotyl of etiolated seedlings</tissue>
    </source>
</reference>
<feature type="domain" description="Large ribosomal subunit protein uL23 N-terminal" evidence="10">
    <location>
        <begin position="146"/>
        <end position="196"/>
    </location>
</feature>
<evidence type="ECO:0000256" key="6">
    <source>
        <dbReference type="ARBA" id="ARBA00023274"/>
    </source>
</evidence>
<keyword evidence="3" id="KW-0699">rRNA-binding</keyword>
<feature type="non-terminal residue" evidence="11">
    <location>
        <position position="1"/>
    </location>
</feature>
<dbReference type="SUPFAM" id="SSF54189">
    <property type="entry name" value="Ribosomal proteins S24e, L23 and L15e"/>
    <property type="match status" value="1"/>
</dbReference>
<evidence type="ECO:0000256" key="1">
    <source>
        <dbReference type="ARBA" id="ARBA00002500"/>
    </source>
</evidence>
<keyword evidence="5 9" id="KW-0689">Ribosomal protein</keyword>
<comment type="function">
    <text evidence="1">Binds to 23S rRNA.</text>
</comment>
<dbReference type="GO" id="GO:0003735">
    <property type="term" value="F:structural constituent of ribosome"/>
    <property type="evidence" value="ECO:0007669"/>
    <property type="project" value="InterPro"/>
</dbReference>
<dbReference type="InterPro" id="IPR005633">
    <property type="entry name" value="Ribosomal_uL23_N"/>
</dbReference>
<dbReference type="HAMAP" id="MF_01369_A">
    <property type="entry name" value="Ribosomal_uL23_A"/>
    <property type="match status" value="1"/>
</dbReference>
<keyword evidence="4" id="KW-0694">RNA-binding</keyword>
<dbReference type="GO" id="GO:0005840">
    <property type="term" value="C:ribosome"/>
    <property type="evidence" value="ECO:0007669"/>
    <property type="project" value="UniProtKB-KW"/>
</dbReference>
<dbReference type="Gene3D" id="3.30.70.330">
    <property type="match status" value="1"/>
</dbReference>